<keyword evidence="2" id="KW-0749">Sporulation</keyword>
<dbReference type="OrthoDB" id="5650840at2"/>
<dbReference type="InterPro" id="IPR020916">
    <property type="entry name" value="Gln_gamma-glutamylTfrase_bac"/>
</dbReference>
<dbReference type="GO" id="GO:0003810">
    <property type="term" value="F:protein-glutamine gamma-glutamyltransferase activity"/>
    <property type="evidence" value="ECO:0007669"/>
    <property type="project" value="UniProtKB-EC"/>
</dbReference>
<organism evidence="3 4">
    <name type="scientific">Legionella brunensis</name>
    <dbReference type="NCBI Taxonomy" id="29422"/>
    <lineage>
        <taxon>Bacteria</taxon>
        <taxon>Pseudomonadati</taxon>
        <taxon>Pseudomonadota</taxon>
        <taxon>Gammaproteobacteria</taxon>
        <taxon>Legionellales</taxon>
        <taxon>Legionellaceae</taxon>
        <taxon>Legionella</taxon>
    </lineage>
</organism>
<name>A0A0W0S3U4_9GAMM</name>
<dbReference type="PATRIC" id="fig|29422.6.peg.2959"/>
<dbReference type="GO" id="GO:0030435">
    <property type="term" value="P:sporulation resulting in formation of a cellular spore"/>
    <property type="evidence" value="ECO:0007669"/>
    <property type="project" value="UniProtKB-KW"/>
</dbReference>
<proteinExistence type="predicted"/>
<dbReference type="EMBL" id="LNXV01000034">
    <property type="protein sequence ID" value="KTC77899.1"/>
    <property type="molecule type" value="Genomic_DNA"/>
</dbReference>
<gene>
    <name evidence="3" type="primary">tgl</name>
    <name evidence="3" type="ORF">Lbru_2792</name>
</gene>
<evidence type="ECO:0000313" key="3">
    <source>
        <dbReference type="EMBL" id="KTC77899.1"/>
    </source>
</evidence>
<keyword evidence="4" id="KW-1185">Reference proteome</keyword>
<dbReference type="Pfam" id="PF20085">
    <property type="entry name" value="TGL"/>
    <property type="match status" value="1"/>
</dbReference>
<evidence type="ECO:0000256" key="1">
    <source>
        <dbReference type="ARBA" id="ARBA00022679"/>
    </source>
</evidence>
<reference evidence="3 4" key="1">
    <citation type="submission" date="2015-11" db="EMBL/GenBank/DDBJ databases">
        <title>Genomic analysis of 38 Legionella species identifies large and diverse effector repertoires.</title>
        <authorList>
            <person name="Burstein D."/>
            <person name="Amaro F."/>
            <person name="Zusman T."/>
            <person name="Lifshitz Z."/>
            <person name="Cohen O."/>
            <person name="Gilbert J.A."/>
            <person name="Pupko T."/>
            <person name="Shuman H.A."/>
            <person name="Segal G."/>
        </authorList>
    </citation>
    <scope>NUCLEOTIDE SEQUENCE [LARGE SCALE GENOMIC DNA]</scope>
    <source>
        <strain evidence="3 4">ATCC 43878</strain>
    </source>
</reference>
<protein>
    <submittedName>
        <fullName evidence="3">Protein-glutamine gamma-glutamyltransferase</fullName>
        <ecNumber evidence="3">2.3.2.13</ecNumber>
    </submittedName>
</protein>
<dbReference type="Proteomes" id="UP000054742">
    <property type="component" value="Unassembled WGS sequence"/>
</dbReference>
<sequence length="507" mass="58150">MILIFSYPPQRNIQVSKDFETTESLDKGLIELLQSIRKDHEERFNMLVGASQRIPFKDIEELKEDMQQFSRLKLYEKSFNGTAIMAELYTKNLTKIWGGSDLILQLEIRKLALTRQENNPLKQEIILKLCHSMRKFKSIERFDEEVAFRFNAVTLMDNDKFHRSNGGYRYPTAAENYLQLNSDYWEMPNKGHGFFTLKNGVEPADAINSIFDDSKLVVLECHSMMLCIQYKALLDTVGKDKFNLLFKEKPLIIADGFRLSEWYKEDLNEMLPYRSDTKRTEDLIPGDWLYLSNFPEYSAATLYDPSKDGSGLHSMAMGNNKYRGFGADKSMTHEEAKQYFLEVYNEDFCANPIALTEANIDSSTMGLDGEEEALEKGDEVVICGHIDCPVAAWARVNCVYEGNGRFSCETLQMKDASENEIVLALLEKYNSCLPKRKTEEDLKTLNIFSSLSTNVRSINFSSERFNAIFLEKPSMYSATSSALFTQITSTQLQTDLKEKEILSSIKT</sequence>
<evidence type="ECO:0000313" key="4">
    <source>
        <dbReference type="Proteomes" id="UP000054742"/>
    </source>
</evidence>
<dbReference type="AlphaFoldDB" id="A0A0W0S3U4"/>
<evidence type="ECO:0000256" key="2">
    <source>
        <dbReference type="ARBA" id="ARBA00022969"/>
    </source>
</evidence>
<dbReference type="EC" id="2.3.2.13" evidence="3"/>
<dbReference type="RefSeq" id="WP_058442766.1">
    <property type="nucleotide sequence ID" value="NZ_CAAAHU010000011.1"/>
</dbReference>
<dbReference type="STRING" id="29422.Lbru_2792"/>
<keyword evidence="3" id="KW-0012">Acyltransferase</keyword>
<keyword evidence="1 3" id="KW-0808">Transferase</keyword>
<accession>A0A0W0S3U4</accession>
<comment type="caution">
    <text evidence="3">The sequence shown here is derived from an EMBL/GenBank/DDBJ whole genome shotgun (WGS) entry which is preliminary data.</text>
</comment>